<proteinExistence type="predicted"/>
<sequence>MYIVRFRNHKRHSIWNTKREALKQIETLNNCGYKDCYYEYLDASMNYENGHYFV</sequence>
<protein>
    <submittedName>
        <fullName evidence="1">Uncharacterized protein</fullName>
    </submittedName>
</protein>
<comment type="caution">
    <text evidence="1">The sequence shown here is derived from an EMBL/GenBank/DDBJ whole genome shotgun (WGS) entry which is preliminary data.</text>
</comment>
<accession>A0A0F9K7W6</accession>
<dbReference type="EMBL" id="LAZR01015815">
    <property type="protein sequence ID" value="KKM07248.1"/>
    <property type="molecule type" value="Genomic_DNA"/>
</dbReference>
<organism evidence="1">
    <name type="scientific">marine sediment metagenome</name>
    <dbReference type="NCBI Taxonomy" id="412755"/>
    <lineage>
        <taxon>unclassified sequences</taxon>
        <taxon>metagenomes</taxon>
        <taxon>ecological metagenomes</taxon>
    </lineage>
</organism>
<evidence type="ECO:0000313" key="1">
    <source>
        <dbReference type="EMBL" id="KKM07248.1"/>
    </source>
</evidence>
<dbReference type="AlphaFoldDB" id="A0A0F9K7W6"/>
<gene>
    <name evidence="1" type="ORF">LCGC14_1735800</name>
</gene>
<reference evidence="1" key="1">
    <citation type="journal article" date="2015" name="Nature">
        <title>Complex archaea that bridge the gap between prokaryotes and eukaryotes.</title>
        <authorList>
            <person name="Spang A."/>
            <person name="Saw J.H."/>
            <person name="Jorgensen S.L."/>
            <person name="Zaremba-Niedzwiedzka K."/>
            <person name="Martijn J."/>
            <person name="Lind A.E."/>
            <person name="van Eijk R."/>
            <person name="Schleper C."/>
            <person name="Guy L."/>
            <person name="Ettema T.J."/>
        </authorList>
    </citation>
    <scope>NUCLEOTIDE SEQUENCE</scope>
</reference>
<name>A0A0F9K7W6_9ZZZZ</name>